<accession>A0ABV6MQF3</accession>
<dbReference type="SMART" id="SM00420">
    <property type="entry name" value="HTH_DEOR"/>
    <property type="match status" value="1"/>
</dbReference>
<dbReference type="EMBL" id="JBHLUD010000004">
    <property type="protein sequence ID" value="MFC0542467.1"/>
    <property type="molecule type" value="Genomic_DNA"/>
</dbReference>
<dbReference type="SUPFAM" id="SSF53822">
    <property type="entry name" value="Periplasmic binding protein-like I"/>
    <property type="match status" value="1"/>
</dbReference>
<dbReference type="PRINTS" id="PR00037">
    <property type="entry name" value="HTHLACR"/>
</dbReference>
<comment type="caution">
    <text evidence="5">The sequence shown here is derived from an EMBL/GenBank/DDBJ whole genome shotgun (WGS) entry which is preliminary data.</text>
</comment>
<evidence type="ECO:0000313" key="6">
    <source>
        <dbReference type="Proteomes" id="UP001589810"/>
    </source>
</evidence>
<dbReference type="PROSITE" id="PS51000">
    <property type="entry name" value="HTH_DEOR_2"/>
    <property type="match status" value="1"/>
</dbReference>
<dbReference type="InterPro" id="IPR001034">
    <property type="entry name" value="DeoR_HTH"/>
</dbReference>
<dbReference type="Proteomes" id="UP001589810">
    <property type="component" value="Unassembled WGS sequence"/>
</dbReference>
<dbReference type="Gene3D" id="3.40.50.2300">
    <property type="match status" value="2"/>
</dbReference>
<protein>
    <submittedName>
        <fullName evidence="5">Substrate-binding domain-containing protein</fullName>
    </submittedName>
</protein>
<evidence type="ECO:0000256" key="3">
    <source>
        <dbReference type="ARBA" id="ARBA00023163"/>
    </source>
</evidence>
<dbReference type="InterPro" id="IPR036390">
    <property type="entry name" value="WH_DNA-bd_sf"/>
</dbReference>
<sequence length="352" mass="37795">MREPGEERRRRILAAVDGRGQARVTDLAAELDVSIVTVRRDVEQLAVDGKLARGHGVVRSLHAPPPLRPKDNAVALVIPERHAYLDEAVNGARAALEAAGMRAVLHIAPRVAGAERPIAERIVADGVRGLLIAPRWRTLADEEADYRWLAGLDVPVVLMERQPRPGSVLHETDSACTDHWYGMHMAVDHLVGLGHRRLVLAARDDSPTARTLRSAFVEICAARPEIEDWAITLSAPDACADPTVPDISPPVVELIRSVAATAAIMHSDVDALMLCQQLEAAGIRVPANCSVVAYDDVVAPMGSTALTAVAPPKAEVGRAAAELLLARLADRGRPRRVAVLPELKIRASTVSV</sequence>
<evidence type="ECO:0000256" key="1">
    <source>
        <dbReference type="ARBA" id="ARBA00023015"/>
    </source>
</evidence>
<keyword evidence="3" id="KW-0804">Transcription</keyword>
<evidence type="ECO:0000259" key="4">
    <source>
        <dbReference type="PROSITE" id="PS51000"/>
    </source>
</evidence>
<name>A0ABV6MQF3_9PSEU</name>
<dbReference type="PANTHER" id="PTHR30146">
    <property type="entry name" value="LACI-RELATED TRANSCRIPTIONAL REPRESSOR"/>
    <property type="match status" value="1"/>
</dbReference>
<dbReference type="RefSeq" id="WP_273940887.1">
    <property type="nucleotide sequence ID" value="NZ_CP097263.1"/>
</dbReference>
<gene>
    <name evidence="5" type="ORF">ACFFH7_13295</name>
</gene>
<dbReference type="InterPro" id="IPR018356">
    <property type="entry name" value="Tscrpt_reg_HTH_DeoR_CS"/>
</dbReference>
<dbReference type="PANTHER" id="PTHR30146:SF155">
    <property type="entry name" value="ALANINE RACEMASE"/>
    <property type="match status" value="1"/>
</dbReference>
<dbReference type="Pfam" id="PF13377">
    <property type="entry name" value="Peripla_BP_3"/>
    <property type="match status" value="1"/>
</dbReference>
<organism evidence="5 6">
    <name type="scientific">Kutzneria chonburiensis</name>
    <dbReference type="NCBI Taxonomy" id="1483604"/>
    <lineage>
        <taxon>Bacteria</taxon>
        <taxon>Bacillati</taxon>
        <taxon>Actinomycetota</taxon>
        <taxon>Actinomycetes</taxon>
        <taxon>Pseudonocardiales</taxon>
        <taxon>Pseudonocardiaceae</taxon>
        <taxon>Kutzneria</taxon>
    </lineage>
</organism>
<reference evidence="5 6" key="1">
    <citation type="submission" date="2024-09" db="EMBL/GenBank/DDBJ databases">
        <authorList>
            <person name="Sun Q."/>
            <person name="Mori K."/>
        </authorList>
    </citation>
    <scope>NUCLEOTIDE SEQUENCE [LARGE SCALE GENOMIC DNA]</scope>
    <source>
        <strain evidence="5 6">TBRC 1432</strain>
    </source>
</reference>
<keyword evidence="2" id="KW-0238">DNA-binding</keyword>
<dbReference type="PROSITE" id="PS00894">
    <property type="entry name" value="HTH_DEOR_1"/>
    <property type="match status" value="1"/>
</dbReference>
<dbReference type="Pfam" id="PF08220">
    <property type="entry name" value="HTH_DeoR"/>
    <property type="match status" value="1"/>
</dbReference>
<dbReference type="InterPro" id="IPR028082">
    <property type="entry name" value="Peripla_BP_I"/>
</dbReference>
<proteinExistence type="predicted"/>
<evidence type="ECO:0000256" key="2">
    <source>
        <dbReference type="ARBA" id="ARBA00023125"/>
    </source>
</evidence>
<dbReference type="SUPFAM" id="SSF46785">
    <property type="entry name" value="Winged helix' DNA-binding domain"/>
    <property type="match status" value="1"/>
</dbReference>
<feature type="domain" description="HTH deoR-type" evidence="4">
    <location>
        <begin position="5"/>
        <end position="60"/>
    </location>
</feature>
<dbReference type="InterPro" id="IPR046335">
    <property type="entry name" value="LacI/GalR-like_sensor"/>
</dbReference>
<evidence type="ECO:0000313" key="5">
    <source>
        <dbReference type="EMBL" id="MFC0542467.1"/>
    </source>
</evidence>
<keyword evidence="1" id="KW-0805">Transcription regulation</keyword>
<keyword evidence="6" id="KW-1185">Reference proteome</keyword>